<proteinExistence type="inferred from homology"/>
<evidence type="ECO:0000256" key="8">
    <source>
        <dbReference type="ARBA" id="ARBA00022824"/>
    </source>
</evidence>
<gene>
    <name evidence="17" type="ORF">CIPAW_09G052800</name>
    <name evidence="18" type="ORF">I3842_09G052900</name>
</gene>
<keyword evidence="3" id="KW-1003">Cell membrane</keyword>
<evidence type="ECO:0000256" key="12">
    <source>
        <dbReference type="ARBA" id="ARBA00023136"/>
    </source>
</evidence>
<dbReference type="EMBL" id="CM031817">
    <property type="protein sequence ID" value="KAG6641147.1"/>
    <property type="molecule type" value="Genomic_DNA"/>
</dbReference>
<evidence type="ECO:0000256" key="6">
    <source>
        <dbReference type="ARBA" id="ARBA00022692"/>
    </source>
</evidence>
<evidence type="ECO:0000256" key="9">
    <source>
        <dbReference type="ARBA" id="ARBA00022989"/>
    </source>
</evidence>
<feature type="transmembrane region" description="Helical" evidence="15">
    <location>
        <begin position="20"/>
        <end position="41"/>
    </location>
</feature>
<dbReference type="GO" id="GO:0005496">
    <property type="term" value="F:steroid binding"/>
    <property type="evidence" value="ECO:0007669"/>
    <property type="project" value="UniProtKB-KW"/>
</dbReference>
<comment type="subcellular location">
    <subcellularLocation>
        <location evidence="1">Cell membrane</location>
    </subcellularLocation>
    <subcellularLocation>
        <location evidence="2">Endoplasmic reticulum</location>
    </subcellularLocation>
</comment>
<dbReference type="AlphaFoldDB" id="A0A8T1PIZ7"/>
<evidence type="ECO:0000259" key="16">
    <source>
        <dbReference type="SMART" id="SM01117"/>
    </source>
</evidence>
<keyword evidence="19" id="KW-1185">Reference proteome</keyword>
<dbReference type="Proteomes" id="UP000811246">
    <property type="component" value="Chromosome 9"/>
</dbReference>
<evidence type="ECO:0000313" key="18">
    <source>
        <dbReference type="EMBL" id="KAG6694542.1"/>
    </source>
</evidence>
<keyword evidence="12 15" id="KW-0472">Membrane</keyword>
<evidence type="ECO:0000256" key="7">
    <source>
        <dbReference type="ARBA" id="ARBA00022723"/>
    </source>
</evidence>
<evidence type="ECO:0000256" key="5">
    <source>
        <dbReference type="ARBA" id="ARBA00022665"/>
    </source>
</evidence>
<feature type="region of interest" description="Disordered" evidence="14">
    <location>
        <begin position="176"/>
        <end position="204"/>
    </location>
</feature>
<dbReference type="InterPro" id="IPR050577">
    <property type="entry name" value="MAPR/NEUFC/NENF-like"/>
</dbReference>
<dbReference type="GO" id="GO:0005783">
    <property type="term" value="C:endoplasmic reticulum"/>
    <property type="evidence" value="ECO:0007669"/>
    <property type="project" value="UniProtKB-SubCell"/>
</dbReference>
<keyword evidence="9 15" id="KW-1133">Transmembrane helix</keyword>
<evidence type="ECO:0000313" key="19">
    <source>
        <dbReference type="Proteomes" id="UP000811609"/>
    </source>
</evidence>
<dbReference type="PANTHER" id="PTHR10281">
    <property type="entry name" value="MEMBRANE-ASSOCIATED PROGESTERONE RECEPTOR COMPONENT-RELATED"/>
    <property type="match status" value="1"/>
</dbReference>
<keyword evidence="10" id="KW-0408">Iron</keyword>
<evidence type="ECO:0000256" key="15">
    <source>
        <dbReference type="SAM" id="Phobius"/>
    </source>
</evidence>
<keyword evidence="8" id="KW-0256">Endoplasmic reticulum</keyword>
<feature type="compositionally biased region" description="Basic and acidic residues" evidence="14">
    <location>
        <begin position="180"/>
        <end position="204"/>
    </location>
</feature>
<dbReference type="SMART" id="SM01117">
    <property type="entry name" value="Cyt-b5"/>
    <property type="match status" value="1"/>
</dbReference>
<feature type="domain" description="Cytochrome b5 heme-binding" evidence="16">
    <location>
        <begin position="80"/>
        <end position="176"/>
    </location>
</feature>
<keyword evidence="6 15" id="KW-0812">Transmembrane</keyword>
<dbReference type="GO" id="GO:0046872">
    <property type="term" value="F:metal ion binding"/>
    <property type="evidence" value="ECO:0007669"/>
    <property type="project" value="UniProtKB-KW"/>
</dbReference>
<evidence type="ECO:0000256" key="3">
    <source>
        <dbReference type="ARBA" id="ARBA00022475"/>
    </source>
</evidence>
<evidence type="ECO:0000256" key="11">
    <source>
        <dbReference type="ARBA" id="ARBA00023121"/>
    </source>
</evidence>
<evidence type="ECO:0000256" key="13">
    <source>
        <dbReference type="ARBA" id="ARBA00038357"/>
    </source>
</evidence>
<reference evidence="18" key="2">
    <citation type="submission" date="2021-01" db="EMBL/GenBank/DDBJ databases">
        <authorList>
            <person name="Lovell J.T."/>
            <person name="Bentley N."/>
            <person name="Bhattarai G."/>
            <person name="Jenkins J.W."/>
            <person name="Sreedasyam A."/>
            <person name="Alarcon Y."/>
            <person name="Bock C."/>
            <person name="Boston L."/>
            <person name="Carlson J."/>
            <person name="Cervantes K."/>
            <person name="Clermont K."/>
            <person name="Krom N."/>
            <person name="Kubenka K."/>
            <person name="Mamidi S."/>
            <person name="Mattison C."/>
            <person name="Monteros M."/>
            <person name="Pisani C."/>
            <person name="Plott C."/>
            <person name="Rajasekar S."/>
            <person name="Rhein H.S."/>
            <person name="Rohla C."/>
            <person name="Song M."/>
            <person name="Hilaire R.S."/>
            <person name="Shu S."/>
            <person name="Wells L."/>
            <person name="Wang X."/>
            <person name="Webber J."/>
            <person name="Heerema R.J."/>
            <person name="Klein P."/>
            <person name="Conner P."/>
            <person name="Grauke L."/>
            <person name="Grimwood J."/>
            <person name="Schmutz J."/>
            <person name="Randall J.J."/>
        </authorList>
    </citation>
    <scope>NUCLEOTIDE SEQUENCE</scope>
    <source>
        <tissue evidence="18">Leaf</tissue>
    </source>
</reference>
<dbReference type="Pfam" id="PF00173">
    <property type="entry name" value="Cyt-b5"/>
    <property type="match status" value="1"/>
</dbReference>
<evidence type="ECO:0000256" key="4">
    <source>
        <dbReference type="ARBA" id="ARBA00022617"/>
    </source>
</evidence>
<dbReference type="EMBL" id="CM031833">
    <property type="protein sequence ID" value="KAG6694542.1"/>
    <property type="molecule type" value="Genomic_DNA"/>
</dbReference>
<keyword evidence="7" id="KW-0479">Metal-binding</keyword>
<evidence type="ECO:0000256" key="10">
    <source>
        <dbReference type="ARBA" id="ARBA00023004"/>
    </source>
</evidence>
<keyword evidence="5" id="KW-0754">Steroid-binding</keyword>
<dbReference type="PANTHER" id="PTHR10281:SF72">
    <property type="entry name" value="NEUDESIN"/>
    <property type="match status" value="1"/>
</dbReference>
<organism evidence="17 19">
    <name type="scientific">Carya illinoinensis</name>
    <name type="common">Pecan</name>
    <dbReference type="NCBI Taxonomy" id="32201"/>
    <lineage>
        <taxon>Eukaryota</taxon>
        <taxon>Viridiplantae</taxon>
        <taxon>Streptophyta</taxon>
        <taxon>Embryophyta</taxon>
        <taxon>Tracheophyta</taxon>
        <taxon>Spermatophyta</taxon>
        <taxon>Magnoliopsida</taxon>
        <taxon>eudicotyledons</taxon>
        <taxon>Gunneridae</taxon>
        <taxon>Pentapetalae</taxon>
        <taxon>rosids</taxon>
        <taxon>fabids</taxon>
        <taxon>Fagales</taxon>
        <taxon>Juglandaceae</taxon>
        <taxon>Carya</taxon>
    </lineage>
</organism>
<sequence length="204" mass="22444">MGLYTTVMEEMTEYTGLSPAAFFTIAALMVVVYKMVCGMFVSPEDFNQPPIVTAGNIRSNLFNSSFSGTNDGNPVQLGDMSEQQLRAYNGSDSNKPILMAIKGQIYDVSSSRMFYGPGGPYGMFAGREASRALALLSFNPQDINGNLEGLDDSELEILQDWEDKFIEKYAKVGQLVPEGTRIEHPESGDKVEESRNPQEKAKAQ</sequence>
<dbReference type="GO" id="GO:0005886">
    <property type="term" value="C:plasma membrane"/>
    <property type="evidence" value="ECO:0007669"/>
    <property type="project" value="UniProtKB-SubCell"/>
</dbReference>
<evidence type="ECO:0000256" key="14">
    <source>
        <dbReference type="SAM" id="MobiDB-lite"/>
    </source>
</evidence>
<name>A0A8T1PIZ7_CARIL</name>
<dbReference type="InterPro" id="IPR001199">
    <property type="entry name" value="Cyt_B5-like_heme/steroid-bd"/>
</dbReference>
<evidence type="ECO:0000256" key="1">
    <source>
        <dbReference type="ARBA" id="ARBA00004236"/>
    </source>
</evidence>
<keyword evidence="4" id="KW-0349">Heme</keyword>
<comment type="similarity">
    <text evidence="13">Belongs to the cytochrome b5 family. MAPR subfamily.</text>
</comment>
<reference evidence="17" key="1">
    <citation type="submission" date="2020-12" db="EMBL/GenBank/DDBJ databases">
        <title>WGS assembly of Carya illinoinensis cv. Pawnee.</title>
        <authorList>
            <person name="Platts A."/>
            <person name="Shu S."/>
            <person name="Wright S."/>
            <person name="Barry K."/>
            <person name="Edger P."/>
            <person name="Pires J.C."/>
            <person name="Schmutz J."/>
        </authorList>
    </citation>
    <scope>NUCLEOTIDE SEQUENCE</scope>
    <source>
        <tissue evidence="17">Leaf</tissue>
    </source>
</reference>
<accession>A0A8T1PIZ7</accession>
<keyword evidence="11" id="KW-0446">Lipid-binding</keyword>
<evidence type="ECO:0000313" key="17">
    <source>
        <dbReference type="EMBL" id="KAG6641147.1"/>
    </source>
</evidence>
<protein>
    <recommendedName>
        <fullName evidence="16">Cytochrome b5 heme-binding domain-containing protein</fullName>
    </recommendedName>
</protein>
<dbReference type="EMBL" id="CM031817">
    <property type="protein sequence ID" value="KAG6641146.1"/>
    <property type="molecule type" value="Genomic_DNA"/>
</dbReference>
<dbReference type="FunFam" id="3.10.120.10:FF:000006">
    <property type="entry name" value="Membrane steroid-binding protein 1"/>
    <property type="match status" value="1"/>
</dbReference>
<comment type="caution">
    <text evidence="17">The sequence shown here is derived from an EMBL/GenBank/DDBJ whole genome shotgun (WGS) entry which is preliminary data.</text>
</comment>
<dbReference type="Proteomes" id="UP000811609">
    <property type="component" value="Chromosome 9"/>
</dbReference>
<evidence type="ECO:0000256" key="2">
    <source>
        <dbReference type="ARBA" id="ARBA00004240"/>
    </source>
</evidence>